<comment type="caution">
    <text evidence="2">The sequence shown here is derived from an EMBL/GenBank/DDBJ whole genome shotgun (WGS) entry which is preliminary data.</text>
</comment>
<gene>
    <name evidence="2" type="ORF">JKP88DRAFT_262681</name>
</gene>
<evidence type="ECO:0000256" key="1">
    <source>
        <dbReference type="SAM" id="MobiDB-lite"/>
    </source>
</evidence>
<feature type="region of interest" description="Disordered" evidence="1">
    <location>
        <begin position="23"/>
        <end position="42"/>
    </location>
</feature>
<evidence type="ECO:0000313" key="2">
    <source>
        <dbReference type="EMBL" id="KAG5185315.1"/>
    </source>
</evidence>
<dbReference type="EMBL" id="JAFCMP010000135">
    <property type="protein sequence ID" value="KAG5185315.1"/>
    <property type="molecule type" value="Genomic_DNA"/>
</dbReference>
<dbReference type="AlphaFoldDB" id="A0A835Z5C0"/>
<proteinExistence type="predicted"/>
<sequence>MNISGGQKVYVEDPRTGRLVEVRQAQQAPTSAAPQPTQPNQLYTLNPDGTLRPYSEAPNPAAAGGNAPYVGAANSGVGGGGYGASPGVNTYQKKKRPGGGMLAGLLGALTIMEGSRGEKMFMQDPRTGQFIEVQQAHTVPSSGTPQTYILGPDGRLQPATGTTGNAYGMNGGTGYGTGAYGGNTGYPKKKKGPGGGLMAGLLGALTCGLCIDACDDCGDCDMDF</sequence>
<dbReference type="Proteomes" id="UP000664859">
    <property type="component" value="Unassembled WGS sequence"/>
</dbReference>
<protein>
    <submittedName>
        <fullName evidence="2">Uncharacterized protein</fullName>
    </submittedName>
</protein>
<accession>A0A835Z5C0</accession>
<name>A0A835Z5C0_9STRA</name>
<keyword evidence="3" id="KW-1185">Reference proteome</keyword>
<organism evidence="2 3">
    <name type="scientific">Tribonema minus</name>
    <dbReference type="NCBI Taxonomy" id="303371"/>
    <lineage>
        <taxon>Eukaryota</taxon>
        <taxon>Sar</taxon>
        <taxon>Stramenopiles</taxon>
        <taxon>Ochrophyta</taxon>
        <taxon>PX clade</taxon>
        <taxon>Xanthophyceae</taxon>
        <taxon>Tribonematales</taxon>
        <taxon>Tribonemataceae</taxon>
        <taxon>Tribonema</taxon>
    </lineage>
</organism>
<evidence type="ECO:0000313" key="3">
    <source>
        <dbReference type="Proteomes" id="UP000664859"/>
    </source>
</evidence>
<feature type="compositionally biased region" description="Low complexity" evidence="1">
    <location>
        <begin position="24"/>
        <end position="41"/>
    </location>
</feature>
<reference evidence="2" key="1">
    <citation type="submission" date="2021-02" db="EMBL/GenBank/DDBJ databases">
        <title>First Annotated Genome of the Yellow-green Alga Tribonema minus.</title>
        <authorList>
            <person name="Mahan K.M."/>
        </authorList>
    </citation>
    <scope>NUCLEOTIDE SEQUENCE</scope>
    <source>
        <strain evidence="2">UTEX B ZZ1240</strain>
    </source>
</reference>